<evidence type="ECO:0000313" key="3">
    <source>
        <dbReference type="Proteomes" id="UP001218218"/>
    </source>
</evidence>
<keyword evidence="1" id="KW-1133">Transmembrane helix</keyword>
<gene>
    <name evidence="2" type="ORF">DFH08DRAFT_747846</name>
</gene>
<dbReference type="EMBL" id="JARIHO010000025">
    <property type="protein sequence ID" value="KAJ7342467.1"/>
    <property type="molecule type" value="Genomic_DNA"/>
</dbReference>
<organism evidence="2 3">
    <name type="scientific">Mycena albidolilacea</name>
    <dbReference type="NCBI Taxonomy" id="1033008"/>
    <lineage>
        <taxon>Eukaryota</taxon>
        <taxon>Fungi</taxon>
        <taxon>Dikarya</taxon>
        <taxon>Basidiomycota</taxon>
        <taxon>Agaricomycotina</taxon>
        <taxon>Agaricomycetes</taxon>
        <taxon>Agaricomycetidae</taxon>
        <taxon>Agaricales</taxon>
        <taxon>Marasmiineae</taxon>
        <taxon>Mycenaceae</taxon>
        <taxon>Mycena</taxon>
    </lineage>
</organism>
<keyword evidence="3" id="KW-1185">Reference proteome</keyword>
<evidence type="ECO:0000313" key="2">
    <source>
        <dbReference type="EMBL" id="KAJ7342467.1"/>
    </source>
</evidence>
<dbReference type="Gene3D" id="3.40.50.11350">
    <property type="match status" value="1"/>
</dbReference>
<keyword evidence="1" id="KW-0812">Transmembrane</keyword>
<name>A0AAD6ZVL4_9AGAR</name>
<reference evidence="2" key="1">
    <citation type="submission" date="2023-03" db="EMBL/GenBank/DDBJ databases">
        <title>Massive genome expansion in bonnet fungi (Mycena s.s.) driven by repeated elements and novel gene families across ecological guilds.</title>
        <authorList>
            <consortium name="Lawrence Berkeley National Laboratory"/>
            <person name="Harder C.B."/>
            <person name="Miyauchi S."/>
            <person name="Viragh M."/>
            <person name="Kuo A."/>
            <person name="Thoen E."/>
            <person name="Andreopoulos B."/>
            <person name="Lu D."/>
            <person name="Skrede I."/>
            <person name="Drula E."/>
            <person name="Henrissat B."/>
            <person name="Morin E."/>
            <person name="Kohler A."/>
            <person name="Barry K."/>
            <person name="LaButti K."/>
            <person name="Morin E."/>
            <person name="Salamov A."/>
            <person name="Lipzen A."/>
            <person name="Mereny Z."/>
            <person name="Hegedus B."/>
            <person name="Baldrian P."/>
            <person name="Stursova M."/>
            <person name="Weitz H."/>
            <person name="Taylor A."/>
            <person name="Grigoriev I.V."/>
            <person name="Nagy L.G."/>
            <person name="Martin F."/>
            <person name="Kauserud H."/>
        </authorList>
    </citation>
    <scope>NUCLEOTIDE SEQUENCE</scope>
    <source>
        <strain evidence="2">CBHHK002</strain>
    </source>
</reference>
<dbReference type="CDD" id="cd11296">
    <property type="entry name" value="O-FucT_like"/>
    <property type="match status" value="1"/>
</dbReference>
<feature type="transmembrane region" description="Helical" evidence="1">
    <location>
        <begin position="14"/>
        <end position="33"/>
    </location>
</feature>
<accession>A0AAD6ZVL4</accession>
<proteinExistence type="predicted"/>
<dbReference type="Proteomes" id="UP001218218">
    <property type="component" value="Unassembled WGS sequence"/>
</dbReference>
<sequence>MNGHQAKFSRLQSLRARLCIFAVVSLILFWVFLPRHESHFPPWTASLAQELGHPMFPDIRSYEQNLPQHVMPSLLSKGTDRPRYLFFPNATWGCGWNNILQEQLLNTHLAYLSERAYVFPGYIARDHPPLPDTLPNGDRHPLHIPANAFTSGSTTGGPLSSDGTDRLMRRAVSEEWYNVVCPRTEVVTLDLHGTTRELGLDDNSEGVDIMARWAKKLSEMTAPCVSVDGGPLFSYVIFSSKRLISLWPSYSQGPALKYFAWSPLVTATVFRNFQLLGQHPPPQALTPTGDRPHTFRSFPPYNSSAPPILGLLGIHLRRGDFKQHCYRLVREGLEYNAWNQLGTPEITVRPVLHPSTPPGYAWPALPDYLDIRQGQSRGDAAFDHCWPSAETIVSRVNAIRQSAESGGAFPSQNLRRIYIATNGDPSWIGNLAAHLRADGWDVSSSFDMQLTLEEHTVAQAVDMSVLAGAESFIGAGFSSLTSNVVQIRLAGGKHPETIHFW</sequence>
<keyword evidence="1" id="KW-0472">Membrane</keyword>
<dbReference type="AlphaFoldDB" id="A0AAD6ZVL4"/>
<evidence type="ECO:0000256" key="1">
    <source>
        <dbReference type="SAM" id="Phobius"/>
    </source>
</evidence>
<protein>
    <submittedName>
        <fullName evidence="2">Uncharacterized protein</fullName>
    </submittedName>
</protein>
<comment type="caution">
    <text evidence="2">The sequence shown here is derived from an EMBL/GenBank/DDBJ whole genome shotgun (WGS) entry which is preliminary data.</text>
</comment>